<comment type="caution">
    <text evidence="9">The sequence shown here is derived from an EMBL/GenBank/DDBJ whole genome shotgun (WGS) entry which is preliminary data.</text>
</comment>
<dbReference type="NCBIfam" id="TIGR01413">
    <property type="entry name" value="Dyp_perox_fam"/>
    <property type="match status" value="1"/>
</dbReference>
<dbReference type="InterPro" id="IPR048328">
    <property type="entry name" value="Dyp_perox_C"/>
</dbReference>
<dbReference type="PROSITE" id="PS51404">
    <property type="entry name" value="DYP_PEROXIDASE"/>
    <property type="match status" value="1"/>
</dbReference>
<evidence type="ECO:0000256" key="5">
    <source>
        <dbReference type="ARBA" id="ARBA00023004"/>
    </source>
</evidence>
<dbReference type="Pfam" id="PF21105">
    <property type="entry name" value="DyP_N"/>
    <property type="match status" value="1"/>
</dbReference>
<dbReference type="InterPro" id="IPR036426">
    <property type="entry name" value="Bulb-type_lectin_dom_sf"/>
</dbReference>
<keyword evidence="2 9" id="KW-0575">Peroxidase</keyword>
<dbReference type="InterPro" id="IPR011008">
    <property type="entry name" value="Dimeric_a/b-barrel"/>
</dbReference>
<dbReference type="SUPFAM" id="SSF51110">
    <property type="entry name" value="alpha-D-mannose-specific plant lectins"/>
    <property type="match status" value="1"/>
</dbReference>
<dbReference type="InterPro" id="IPR001480">
    <property type="entry name" value="Bulb-type_lectin_dom"/>
</dbReference>
<dbReference type="SMART" id="SM00108">
    <property type="entry name" value="B_lectin"/>
    <property type="match status" value="1"/>
</dbReference>
<dbReference type="Pfam" id="PF20628">
    <property type="entry name" value="Dyp_perox_C"/>
    <property type="match status" value="1"/>
</dbReference>
<keyword evidence="5" id="KW-0408">Iron</keyword>
<reference evidence="10" key="1">
    <citation type="journal article" date="2019" name="Int. J. Syst. Evol. Microbiol.">
        <title>The Global Catalogue of Microorganisms (GCM) 10K type strain sequencing project: providing services to taxonomists for standard genome sequencing and annotation.</title>
        <authorList>
            <consortium name="The Broad Institute Genomics Platform"/>
            <consortium name="The Broad Institute Genome Sequencing Center for Infectious Disease"/>
            <person name="Wu L."/>
            <person name="Ma J."/>
        </authorList>
    </citation>
    <scope>NUCLEOTIDE SEQUENCE [LARGE SCALE GENOMIC DNA]</scope>
    <source>
        <strain evidence="10">JCM 9651</strain>
    </source>
</reference>
<name>A0ABP6S6K8_9ACTN</name>
<dbReference type="SUPFAM" id="SSF54909">
    <property type="entry name" value="Dimeric alpha+beta barrel"/>
    <property type="match status" value="1"/>
</dbReference>
<dbReference type="PROSITE" id="PS50927">
    <property type="entry name" value="BULB_LECTIN"/>
    <property type="match status" value="1"/>
</dbReference>
<protein>
    <submittedName>
        <fullName evidence="9">Dyp-type peroxidase</fullName>
    </submittedName>
</protein>
<evidence type="ECO:0000256" key="2">
    <source>
        <dbReference type="ARBA" id="ARBA00022559"/>
    </source>
</evidence>
<dbReference type="Proteomes" id="UP001499990">
    <property type="component" value="Unassembled WGS sequence"/>
</dbReference>
<dbReference type="RefSeq" id="WP_345035017.1">
    <property type="nucleotide sequence ID" value="NZ_BAAAYL010000001.1"/>
</dbReference>
<feature type="region of interest" description="Disordered" evidence="7">
    <location>
        <begin position="343"/>
        <end position="385"/>
    </location>
</feature>
<keyword evidence="4" id="KW-0560">Oxidoreductase</keyword>
<evidence type="ECO:0000256" key="1">
    <source>
        <dbReference type="ARBA" id="ARBA00001970"/>
    </source>
</evidence>
<evidence type="ECO:0000313" key="9">
    <source>
        <dbReference type="EMBL" id="GAA3369330.1"/>
    </source>
</evidence>
<evidence type="ECO:0000256" key="7">
    <source>
        <dbReference type="SAM" id="MobiDB-lite"/>
    </source>
</evidence>
<dbReference type="Gene3D" id="2.90.10.10">
    <property type="entry name" value="Bulb-type lectin domain"/>
    <property type="match status" value="2"/>
</dbReference>
<keyword evidence="3" id="KW-0479">Metal-binding</keyword>
<gene>
    <name evidence="9" type="ORF">GCM10020367_11620</name>
</gene>
<keyword evidence="10" id="KW-1185">Reference proteome</keyword>
<evidence type="ECO:0000256" key="6">
    <source>
        <dbReference type="ARBA" id="ARBA00025737"/>
    </source>
</evidence>
<evidence type="ECO:0000259" key="8">
    <source>
        <dbReference type="PROSITE" id="PS50927"/>
    </source>
</evidence>
<dbReference type="PANTHER" id="PTHR30521:SF0">
    <property type="entry name" value="DYP-TYPE PEROXIDASE FAMILY PROTEIN"/>
    <property type="match status" value="1"/>
</dbReference>
<feature type="region of interest" description="Disordered" evidence="7">
    <location>
        <begin position="444"/>
        <end position="471"/>
    </location>
</feature>
<dbReference type="InterPro" id="IPR006314">
    <property type="entry name" value="Dyp_peroxidase"/>
</dbReference>
<sequence>MTTATDPKELLRINSDLYLRENTEIQGDVLAGFKKDHMQLLFLRFEDQQMTRTWLKQLRPLIATTKQVATFNREFSKARSYSGGDDPRNLNALWYSISFTYHGLRFITGTNPLPATTDSSVDGPHKAFVQGPARRAEALGDTGPNHPHNWLFGNFGDGDIHAVLTLAADQATVLRATLGDVRQDLARARIVTIYEQEGATLEGARRGREHFGFKDGVSEPAIKHLDEPDSQNPVYEKGHPGTILINAGEFVVGLERERPHPLPYPEWATHGSFQVVRRLAQDVPGWWAGVAEQLKVLKEAKAAPDHATTEWLAARLVGRWRTGTPVAKCPHADMSYNAESSNDNDISFADDPEGTTTPLWSHLRKTNPRDGFPDERNPGKTLPDTRFNHRRIMRRGIPYGLPFDPSASALNGPDAPRGLVFVSYQADLFRQFEFIQKDWMNDEMFPKPNLNPQNDKKKPKPGESVTGADPVAGEETEVAWQRGNGQPPVKLRFSQFVRTEGAVYAFMPSISVLDQLAEGRMNTNMVVAGRTIFTVASFDHTERDSVDSGTVRLVLQRDGNLVVVDKQNRVRWAALRSASPAGDKTQARFEDGELFLIDPAKPQTKLWSSGTGGNPDAKLVVQMDGNVVIYKQGRAIWHTNTVGR</sequence>
<feature type="compositionally biased region" description="Basic and acidic residues" evidence="7">
    <location>
        <begin position="367"/>
        <end position="378"/>
    </location>
</feature>
<evidence type="ECO:0000256" key="4">
    <source>
        <dbReference type="ARBA" id="ARBA00023002"/>
    </source>
</evidence>
<evidence type="ECO:0000256" key="3">
    <source>
        <dbReference type="ARBA" id="ARBA00022723"/>
    </source>
</evidence>
<organism evidence="9 10">
    <name type="scientific">Streptomyces sannanensis</name>
    <dbReference type="NCBI Taxonomy" id="285536"/>
    <lineage>
        <taxon>Bacteria</taxon>
        <taxon>Bacillati</taxon>
        <taxon>Actinomycetota</taxon>
        <taxon>Actinomycetes</taxon>
        <taxon>Kitasatosporales</taxon>
        <taxon>Streptomycetaceae</taxon>
        <taxon>Streptomyces</taxon>
    </lineage>
</organism>
<evidence type="ECO:0000313" key="10">
    <source>
        <dbReference type="Proteomes" id="UP001499990"/>
    </source>
</evidence>
<comment type="similarity">
    <text evidence="6">Belongs to the DyP-type peroxidase family.</text>
</comment>
<comment type="cofactor">
    <cofactor evidence="1">
        <name>heme b</name>
        <dbReference type="ChEBI" id="CHEBI:60344"/>
    </cofactor>
</comment>
<proteinExistence type="inferred from homology"/>
<accession>A0ABP6S6K8</accession>
<dbReference type="EMBL" id="BAAAYL010000001">
    <property type="protein sequence ID" value="GAA3369330.1"/>
    <property type="molecule type" value="Genomic_DNA"/>
</dbReference>
<feature type="domain" description="Bulb-type lectin" evidence="8">
    <location>
        <begin position="523"/>
        <end position="642"/>
    </location>
</feature>
<dbReference type="PANTHER" id="PTHR30521">
    <property type="entry name" value="DEFERROCHELATASE/PEROXIDASE"/>
    <property type="match status" value="1"/>
</dbReference>
<dbReference type="GO" id="GO:0004601">
    <property type="term" value="F:peroxidase activity"/>
    <property type="evidence" value="ECO:0007669"/>
    <property type="project" value="UniProtKB-KW"/>
</dbReference>
<dbReference type="InterPro" id="IPR049509">
    <property type="entry name" value="DyP_N"/>
</dbReference>